<gene>
    <name evidence="1" type="ORF">LMG23994_07074</name>
</gene>
<reference evidence="1 2" key="1">
    <citation type="submission" date="2021-08" db="EMBL/GenBank/DDBJ databases">
        <authorList>
            <person name="Peeters C."/>
        </authorList>
    </citation>
    <scope>NUCLEOTIDE SEQUENCE [LARGE SCALE GENOMIC DNA]</scope>
    <source>
        <strain evidence="1 2">LMG 23994</strain>
    </source>
</reference>
<keyword evidence="2" id="KW-1185">Reference proteome</keyword>
<name>A0ABN7ZNU0_9BURK</name>
<accession>A0ABN7ZNU0</accession>
<evidence type="ECO:0008006" key="3">
    <source>
        <dbReference type="Google" id="ProtNLM"/>
    </source>
</evidence>
<sequence>MICLVHKIPDRSGRRPIEDRFSIFAWLSCLCLIRSLRLPNICTPRVFHDLARHPEHPAAFTRQRKLTLPTLISFMLGNLRMGMQAELDQFFATLSRQNTLRLLP</sequence>
<dbReference type="Proteomes" id="UP000701702">
    <property type="component" value="Unassembled WGS sequence"/>
</dbReference>
<comment type="caution">
    <text evidence="1">The sequence shown here is derived from an EMBL/GenBank/DDBJ whole genome shotgun (WGS) entry which is preliminary data.</text>
</comment>
<evidence type="ECO:0000313" key="1">
    <source>
        <dbReference type="EMBL" id="CAG9187629.1"/>
    </source>
</evidence>
<evidence type="ECO:0000313" key="2">
    <source>
        <dbReference type="Proteomes" id="UP000701702"/>
    </source>
</evidence>
<dbReference type="EMBL" id="CAJZAF010000087">
    <property type="protein sequence ID" value="CAG9187629.1"/>
    <property type="molecule type" value="Genomic_DNA"/>
</dbReference>
<protein>
    <recommendedName>
        <fullName evidence="3">Transposase</fullName>
    </recommendedName>
</protein>
<organism evidence="1 2">
    <name type="scientific">Cupriavidus pinatubonensis</name>
    <dbReference type="NCBI Taxonomy" id="248026"/>
    <lineage>
        <taxon>Bacteria</taxon>
        <taxon>Pseudomonadati</taxon>
        <taxon>Pseudomonadota</taxon>
        <taxon>Betaproteobacteria</taxon>
        <taxon>Burkholderiales</taxon>
        <taxon>Burkholderiaceae</taxon>
        <taxon>Cupriavidus</taxon>
    </lineage>
</organism>
<proteinExistence type="predicted"/>